<proteinExistence type="predicted"/>
<evidence type="ECO:0000256" key="1">
    <source>
        <dbReference type="ARBA" id="ARBA00023125"/>
    </source>
</evidence>
<dbReference type="CDD" id="cd00093">
    <property type="entry name" value="HTH_XRE"/>
    <property type="match status" value="1"/>
</dbReference>
<evidence type="ECO:0000259" key="2">
    <source>
        <dbReference type="PROSITE" id="PS50943"/>
    </source>
</evidence>
<dbReference type="Pfam" id="PF07883">
    <property type="entry name" value="Cupin_2"/>
    <property type="match status" value="1"/>
</dbReference>
<dbReference type="GO" id="GO:0003677">
    <property type="term" value="F:DNA binding"/>
    <property type="evidence" value="ECO:0007669"/>
    <property type="project" value="UniProtKB-KW"/>
</dbReference>
<dbReference type="InterPro" id="IPR001387">
    <property type="entry name" value="Cro/C1-type_HTH"/>
</dbReference>
<dbReference type="GO" id="GO:0005829">
    <property type="term" value="C:cytosol"/>
    <property type="evidence" value="ECO:0007669"/>
    <property type="project" value="TreeGrafter"/>
</dbReference>
<dbReference type="Gene3D" id="2.60.120.10">
    <property type="entry name" value="Jelly Rolls"/>
    <property type="match status" value="1"/>
</dbReference>
<feature type="domain" description="HTH cro/C1-type" evidence="2">
    <location>
        <begin position="48"/>
        <end position="102"/>
    </location>
</feature>
<dbReference type="Gene3D" id="1.10.260.40">
    <property type="entry name" value="lambda repressor-like DNA-binding domains"/>
    <property type="match status" value="1"/>
</dbReference>
<dbReference type="CDD" id="cd02209">
    <property type="entry name" value="cupin_XRE_C"/>
    <property type="match status" value="1"/>
</dbReference>
<dbReference type="InterPro" id="IPR010982">
    <property type="entry name" value="Lambda_DNA-bd_dom_sf"/>
</dbReference>
<dbReference type="SUPFAM" id="SSF51182">
    <property type="entry name" value="RmlC-like cupins"/>
    <property type="match status" value="1"/>
</dbReference>
<organism evidence="3 4">
    <name type="scientific">Streptomyces finlayi</name>
    <dbReference type="NCBI Taxonomy" id="67296"/>
    <lineage>
        <taxon>Bacteria</taxon>
        <taxon>Bacillati</taxon>
        <taxon>Actinomycetota</taxon>
        <taxon>Actinomycetes</taxon>
        <taxon>Kitasatosporales</taxon>
        <taxon>Streptomycetaceae</taxon>
        <taxon>Streptomyces</taxon>
    </lineage>
</organism>
<dbReference type="GO" id="GO:0003700">
    <property type="term" value="F:DNA-binding transcription factor activity"/>
    <property type="evidence" value="ECO:0007669"/>
    <property type="project" value="TreeGrafter"/>
</dbReference>
<dbReference type="EMBL" id="BMVC01000015">
    <property type="protein sequence ID" value="GHD09293.1"/>
    <property type="molecule type" value="Genomic_DNA"/>
</dbReference>
<dbReference type="InterPro" id="IPR014710">
    <property type="entry name" value="RmlC-like_jellyroll"/>
</dbReference>
<dbReference type="Pfam" id="PF01381">
    <property type="entry name" value="HTH_3"/>
    <property type="match status" value="1"/>
</dbReference>
<accession>A0A918X4D0</accession>
<dbReference type="AlphaFoldDB" id="A0A918X4D0"/>
<dbReference type="InterPro" id="IPR011051">
    <property type="entry name" value="RmlC_Cupin_sf"/>
</dbReference>
<evidence type="ECO:0000313" key="3">
    <source>
        <dbReference type="EMBL" id="GHD09293.1"/>
    </source>
</evidence>
<dbReference type="Proteomes" id="UP000638353">
    <property type="component" value="Unassembled WGS sequence"/>
</dbReference>
<keyword evidence="1" id="KW-0238">DNA-binding</keyword>
<dbReference type="SUPFAM" id="SSF47413">
    <property type="entry name" value="lambda repressor-like DNA-binding domains"/>
    <property type="match status" value="1"/>
</dbReference>
<dbReference type="PANTHER" id="PTHR46797">
    <property type="entry name" value="HTH-TYPE TRANSCRIPTIONAL REGULATOR"/>
    <property type="match status" value="1"/>
</dbReference>
<comment type="caution">
    <text evidence="3">The sequence shown here is derived from an EMBL/GenBank/DDBJ whole genome shotgun (WGS) entry which is preliminary data.</text>
</comment>
<evidence type="ECO:0000313" key="4">
    <source>
        <dbReference type="Proteomes" id="UP000638353"/>
    </source>
</evidence>
<reference evidence="3" key="2">
    <citation type="submission" date="2020-09" db="EMBL/GenBank/DDBJ databases">
        <authorList>
            <person name="Sun Q."/>
            <person name="Ohkuma M."/>
        </authorList>
    </citation>
    <scope>NUCLEOTIDE SEQUENCE</scope>
    <source>
        <strain evidence="3">JCM 4637</strain>
    </source>
</reference>
<dbReference type="PANTHER" id="PTHR46797:SF1">
    <property type="entry name" value="METHYLPHOSPHONATE SYNTHASE"/>
    <property type="match status" value="1"/>
</dbReference>
<dbReference type="InterPro" id="IPR050807">
    <property type="entry name" value="TransReg_Diox_bact_type"/>
</dbReference>
<dbReference type="PROSITE" id="PS50943">
    <property type="entry name" value="HTH_CROC1"/>
    <property type="match status" value="1"/>
</dbReference>
<gene>
    <name evidence="3" type="ORF">GCM10010334_63470</name>
</gene>
<sequence>MLAVPYGRSSKVNQPFNALHGLATLATSGTERYVSDLDQLTQSLARNLKRWRGERGFTLDALAARAGVSRGMIIQIEQARTNPSVGTTVKLADALGISITTLLDEEQTTRVRLVTPEQAVRMWSTGAGGHATLHVGTENAGPLELWSWLLMPGDSRTSDPHPSGTVELLRVTHGELTLVVDGTEYRVPAGTAVTFEGDVRHTYANEGPEPMEMTMAVSVPPTRSVPHAR</sequence>
<dbReference type="SMART" id="SM00530">
    <property type="entry name" value="HTH_XRE"/>
    <property type="match status" value="1"/>
</dbReference>
<name>A0A918X4D0_9ACTN</name>
<protein>
    <submittedName>
        <fullName evidence="3">Transcriptional regulator</fullName>
    </submittedName>
</protein>
<dbReference type="InterPro" id="IPR013096">
    <property type="entry name" value="Cupin_2"/>
</dbReference>
<reference evidence="3" key="1">
    <citation type="journal article" date="2014" name="Int. J. Syst. Evol. Microbiol.">
        <title>Complete genome sequence of Corynebacterium casei LMG S-19264T (=DSM 44701T), isolated from a smear-ripened cheese.</title>
        <authorList>
            <consortium name="US DOE Joint Genome Institute (JGI-PGF)"/>
            <person name="Walter F."/>
            <person name="Albersmeier A."/>
            <person name="Kalinowski J."/>
            <person name="Ruckert C."/>
        </authorList>
    </citation>
    <scope>NUCLEOTIDE SEQUENCE</scope>
    <source>
        <strain evidence="3">JCM 4637</strain>
    </source>
</reference>